<protein>
    <submittedName>
        <fullName evidence="1">Uncharacterized protein</fullName>
    </submittedName>
</protein>
<dbReference type="OrthoDB" id="102409at2157"/>
<accession>A0A4Y5SNS7</accession>
<evidence type="ECO:0000313" key="2">
    <source>
        <dbReference type="Proteomes" id="UP000306007"/>
    </source>
</evidence>
<reference evidence="1 2" key="1">
    <citation type="submission" date="2019-06" db="EMBL/GenBank/DDBJ databases">
        <title>Thermococcus indicus sp. nov., a Fe(III)-reducing hyperthermophilic archaeon isolated from the Onnuri vent field of the Central Indian Ocean ridge.</title>
        <authorList>
            <person name="Lim J.K."/>
            <person name="Kim Y.J."/>
            <person name="Kwon K.K."/>
        </authorList>
    </citation>
    <scope>NUCLEOTIDE SEQUENCE [LARGE SCALE GENOMIC DNA]</scope>
    <source>
        <strain evidence="1 2">IOH1</strain>
    </source>
</reference>
<name>A0A4Y5SNS7_9EURY</name>
<evidence type="ECO:0000313" key="1">
    <source>
        <dbReference type="EMBL" id="QDA31721.1"/>
    </source>
</evidence>
<dbReference type="GeneID" id="40475336"/>
<organism evidence="1 2">
    <name type="scientific">Thermococcus indicus</name>
    <dbReference type="NCBI Taxonomy" id="2586643"/>
    <lineage>
        <taxon>Archaea</taxon>
        <taxon>Methanobacteriati</taxon>
        <taxon>Methanobacteriota</taxon>
        <taxon>Thermococci</taxon>
        <taxon>Thermococcales</taxon>
        <taxon>Thermococcaceae</taxon>
        <taxon>Thermococcus</taxon>
    </lineage>
</organism>
<dbReference type="EMBL" id="CP040846">
    <property type="protein sequence ID" value="QDA31721.1"/>
    <property type="molecule type" value="Genomic_DNA"/>
</dbReference>
<keyword evidence="2" id="KW-1185">Reference proteome</keyword>
<gene>
    <name evidence="1" type="ORF">FH039_09090</name>
</gene>
<dbReference type="RefSeq" id="WP_139681055.1">
    <property type="nucleotide sequence ID" value="NZ_CP040846.1"/>
</dbReference>
<proteinExistence type="predicted"/>
<dbReference type="KEGG" id="tic:FH039_09090"/>
<dbReference type="AlphaFoldDB" id="A0A4Y5SNS7"/>
<sequence>MVRLSLLPLFGMFIFGGKKEKKKKDAKMVKEDFPKIAPEYSSEYSTTGYPKKGYLLLLARMDPEGNFEKIKKLMDAKYDDQINKHKIHSISKKYSDYIIMKEDARLKGYSLIHGLLALIVANHESTYHPSVGHAIGDAMDSLFLKI</sequence>
<dbReference type="Proteomes" id="UP000306007">
    <property type="component" value="Chromosome"/>
</dbReference>